<dbReference type="Pfam" id="PF13540">
    <property type="entry name" value="RCC1_2"/>
    <property type="match status" value="3"/>
</dbReference>
<reference evidence="1" key="1">
    <citation type="submission" date="2018-10" db="EMBL/GenBank/DDBJ databases">
        <title>Hidden diversity of soil giant viruses.</title>
        <authorList>
            <person name="Schulz F."/>
            <person name="Alteio L."/>
            <person name="Goudeau D."/>
            <person name="Ryan E.M."/>
            <person name="Malmstrom R.R."/>
            <person name="Blanchard J."/>
            <person name="Woyke T."/>
        </authorList>
    </citation>
    <scope>NUCLEOTIDE SEQUENCE</scope>
    <source>
        <strain evidence="1">HYV1</strain>
    </source>
</reference>
<dbReference type="Gene3D" id="2.130.10.30">
    <property type="entry name" value="Regulator of chromosome condensation 1/beta-lactamase-inhibitor protein II"/>
    <property type="match status" value="2"/>
</dbReference>
<dbReference type="PRINTS" id="PR00633">
    <property type="entry name" value="RCCNDNSATION"/>
</dbReference>
<dbReference type="GO" id="GO:0005886">
    <property type="term" value="C:plasma membrane"/>
    <property type="evidence" value="ECO:0007669"/>
    <property type="project" value="TreeGrafter"/>
</dbReference>
<dbReference type="PANTHER" id="PTHR45943">
    <property type="entry name" value="E3 UBIQUITIN-PROTEIN LIGASE MYCBP2"/>
    <property type="match status" value="1"/>
</dbReference>
<name>A0A3G5A9C2_9VIRU</name>
<protein>
    <submittedName>
        <fullName evidence="1">Chromosome condensation regulator</fullName>
    </submittedName>
</protein>
<dbReference type="InterPro" id="IPR000408">
    <property type="entry name" value="Reg_chr_condens"/>
</dbReference>
<organism evidence="1">
    <name type="scientific">Hyperionvirus sp</name>
    <dbReference type="NCBI Taxonomy" id="2487770"/>
    <lineage>
        <taxon>Viruses</taxon>
        <taxon>Varidnaviria</taxon>
        <taxon>Bamfordvirae</taxon>
        <taxon>Nucleocytoviricota</taxon>
        <taxon>Megaviricetes</taxon>
        <taxon>Imitervirales</taxon>
        <taxon>Mimiviridae</taxon>
        <taxon>Klosneuvirinae</taxon>
    </lineage>
</organism>
<dbReference type="PROSITE" id="PS50012">
    <property type="entry name" value="RCC1_3"/>
    <property type="match status" value="5"/>
</dbReference>
<dbReference type="EMBL" id="MK072384">
    <property type="protein sequence ID" value="AYV82781.1"/>
    <property type="molecule type" value="Genomic_DNA"/>
</dbReference>
<proteinExistence type="predicted"/>
<dbReference type="SUPFAM" id="SSF50985">
    <property type="entry name" value="RCC1/BLIP-II"/>
    <property type="match status" value="1"/>
</dbReference>
<sequence length="468" mass="51371">MDLLYDLPIDLQYIVANYNHTVFFALPISELAKYDWFKLLRMNFSLSYSRESFTNEEIMKVYLDNLIARKLKIICHGNFTIIKSPDGSLFSSGYDVDGQLGGTRSLKFEGVPGIPKNVFVAEVICGRTHTIIRLMDGTLMSSGNNVLGQLGHGDELNRVTFSIIKGVPNNIIQMACGLFHTIIRLTDGTLMSCGDNKYGQLGLGDSKNRNIFNKITGIPKNTAEVMCGEYHTLIKFTDGTLMSCGYNRHGQLGLVNGRSTISFTKIPHIPTNIAKVICNTHHTIIQLTNGILMACGNNRSGQLGFGCTLGKNSFSEIIGIPKNIAEVASGPNHTIIRLTDGKIFGTGYNRNGELCLADNMDRNEFTEITGIPANIAQIICWSHGTIIRLTNGKIMAYGKHSLGKTIEISKDIADMTSYNDRTIVSLTDGTLMSVGYNGYGELGIGNSSLRTSHFAPIQGIPKINCMEW</sequence>
<dbReference type="PANTHER" id="PTHR45943:SF1">
    <property type="entry name" value="E3 UBIQUITIN-PROTEIN LIGASE MYCBP2"/>
    <property type="match status" value="1"/>
</dbReference>
<gene>
    <name evidence="1" type="ORF">Hyperionvirus2_149</name>
</gene>
<accession>A0A3G5A9C2</accession>
<dbReference type="InterPro" id="IPR009091">
    <property type="entry name" value="RCC1/BLIP-II"/>
</dbReference>
<dbReference type="GO" id="GO:0061630">
    <property type="term" value="F:ubiquitin protein ligase activity"/>
    <property type="evidence" value="ECO:0007669"/>
    <property type="project" value="TreeGrafter"/>
</dbReference>
<evidence type="ECO:0000313" key="1">
    <source>
        <dbReference type="EMBL" id="AYV82781.1"/>
    </source>
</evidence>